<name>A0A8J5WTK7_ZIZPA</name>
<gene>
    <name evidence="1" type="ORF">GUJ93_ZPchr0012g19908</name>
</gene>
<proteinExistence type="predicted"/>
<dbReference type="PANTHER" id="PTHR33994:SF20">
    <property type="entry name" value="OS02G0619500 PROTEIN"/>
    <property type="match status" value="1"/>
</dbReference>
<dbReference type="PANTHER" id="PTHR33994">
    <property type="entry name" value="OS04G0515000 PROTEIN"/>
    <property type="match status" value="1"/>
</dbReference>
<comment type="caution">
    <text evidence="1">The sequence shown here is derived from an EMBL/GenBank/DDBJ whole genome shotgun (WGS) entry which is preliminary data.</text>
</comment>
<dbReference type="EMBL" id="JAAALK010000080">
    <property type="protein sequence ID" value="KAG8094492.1"/>
    <property type="molecule type" value="Genomic_DNA"/>
</dbReference>
<evidence type="ECO:0000313" key="1">
    <source>
        <dbReference type="EMBL" id="KAG8094492.1"/>
    </source>
</evidence>
<dbReference type="AlphaFoldDB" id="A0A8J5WTK7"/>
<sequence>MLAMGARLWRDQLGERPNGFYGQWSFDRGKYIEFNVTITGFLGLDLVRPTVDTMFGLTIRIKELHMYITMCIEHDEVADVSYRGVPLA</sequence>
<accession>A0A8J5WTK7</accession>
<dbReference type="Proteomes" id="UP000729402">
    <property type="component" value="Unassembled WGS sequence"/>
</dbReference>
<protein>
    <submittedName>
        <fullName evidence="1">Uncharacterized protein</fullName>
    </submittedName>
</protein>
<reference evidence="1" key="2">
    <citation type="submission" date="2021-02" db="EMBL/GenBank/DDBJ databases">
        <authorList>
            <person name="Kimball J.A."/>
            <person name="Haas M.W."/>
            <person name="Macchietto M."/>
            <person name="Kono T."/>
            <person name="Duquette J."/>
            <person name="Shao M."/>
        </authorList>
    </citation>
    <scope>NUCLEOTIDE SEQUENCE</scope>
    <source>
        <tissue evidence="1">Fresh leaf tissue</tissue>
    </source>
</reference>
<evidence type="ECO:0000313" key="2">
    <source>
        <dbReference type="Proteomes" id="UP000729402"/>
    </source>
</evidence>
<keyword evidence="2" id="KW-1185">Reference proteome</keyword>
<reference evidence="1" key="1">
    <citation type="journal article" date="2021" name="bioRxiv">
        <title>Whole Genome Assembly and Annotation of Northern Wild Rice, Zizania palustris L., Supports a Whole Genome Duplication in the Zizania Genus.</title>
        <authorList>
            <person name="Haas M."/>
            <person name="Kono T."/>
            <person name="Macchietto M."/>
            <person name="Millas R."/>
            <person name="McGilp L."/>
            <person name="Shao M."/>
            <person name="Duquette J."/>
            <person name="Hirsch C.N."/>
            <person name="Kimball J."/>
        </authorList>
    </citation>
    <scope>NUCLEOTIDE SEQUENCE</scope>
    <source>
        <tissue evidence="1">Fresh leaf tissue</tissue>
    </source>
</reference>
<organism evidence="1 2">
    <name type="scientific">Zizania palustris</name>
    <name type="common">Northern wild rice</name>
    <dbReference type="NCBI Taxonomy" id="103762"/>
    <lineage>
        <taxon>Eukaryota</taxon>
        <taxon>Viridiplantae</taxon>
        <taxon>Streptophyta</taxon>
        <taxon>Embryophyta</taxon>
        <taxon>Tracheophyta</taxon>
        <taxon>Spermatophyta</taxon>
        <taxon>Magnoliopsida</taxon>
        <taxon>Liliopsida</taxon>
        <taxon>Poales</taxon>
        <taxon>Poaceae</taxon>
        <taxon>BOP clade</taxon>
        <taxon>Oryzoideae</taxon>
        <taxon>Oryzeae</taxon>
        <taxon>Zizaniinae</taxon>
        <taxon>Zizania</taxon>
    </lineage>
</organism>